<dbReference type="SUPFAM" id="SSF101478">
    <property type="entry name" value="ADP-ribosylglycohydrolase"/>
    <property type="match status" value="1"/>
</dbReference>
<dbReference type="PANTHER" id="PTHR16222:SF12">
    <property type="entry name" value="ADP-RIBOSYLGLYCOHYDROLASE-RELATED"/>
    <property type="match status" value="1"/>
</dbReference>
<proteinExistence type="predicted"/>
<accession>A0ABV0KIF9</accession>
<sequence length="260" mass="28403">MLGAIAGDIIGSVYEWNNIKTKQFRLFRSESRFTDDTVLTVAIADAILNQGDYTDTLKQYHQRFPGPGYGGTFNAWAGSSNREPYNSWGNGSAMRVSPVSYAFDNLEQVLQEAKRSAAVTHDHPEGIKGAQATAAAVFLARTGQSKPEIKAYIESTFAYDLSQTLDAIRPSYQFDVSCQGSVPQAITAFLESTDFEDAIRNAISLGGDSDTIACIAGSIAEAFYGGVPEAIAQETMIRLDQRLMDVVDTFTTRYPSHQVH</sequence>
<keyword evidence="2" id="KW-1185">Reference proteome</keyword>
<dbReference type="EMBL" id="JAMPLM010000008">
    <property type="protein sequence ID" value="MEP1059016.1"/>
    <property type="molecule type" value="Genomic_DNA"/>
</dbReference>
<dbReference type="RefSeq" id="WP_190450070.1">
    <property type="nucleotide sequence ID" value="NZ_JAMPLM010000008.1"/>
</dbReference>
<evidence type="ECO:0000313" key="2">
    <source>
        <dbReference type="Proteomes" id="UP001476950"/>
    </source>
</evidence>
<dbReference type="InterPro" id="IPR050792">
    <property type="entry name" value="ADP-ribosylglycohydrolase"/>
</dbReference>
<comment type="caution">
    <text evidence="1">The sequence shown here is derived from an EMBL/GenBank/DDBJ whole genome shotgun (WGS) entry which is preliminary data.</text>
</comment>
<dbReference type="Pfam" id="PF03747">
    <property type="entry name" value="ADP_ribosyl_GH"/>
    <property type="match status" value="1"/>
</dbReference>
<protein>
    <submittedName>
        <fullName evidence="1">ADP-ribosylglycohydrolase family protein</fullName>
    </submittedName>
</protein>
<dbReference type="InterPro" id="IPR036705">
    <property type="entry name" value="Ribosyl_crysJ1_sf"/>
</dbReference>
<name>A0ABV0KIF9_9CYAN</name>
<dbReference type="PANTHER" id="PTHR16222">
    <property type="entry name" value="ADP-RIBOSYLGLYCOHYDROLASE"/>
    <property type="match status" value="1"/>
</dbReference>
<evidence type="ECO:0000313" key="1">
    <source>
        <dbReference type="EMBL" id="MEP1059016.1"/>
    </source>
</evidence>
<dbReference type="Gene3D" id="1.10.4080.10">
    <property type="entry name" value="ADP-ribosylation/Crystallin J1"/>
    <property type="match status" value="1"/>
</dbReference>
<dbReference type="Proteomes" id="UP001476950">
    <property type="component" value="Unassembled WGS sequence"/>
</dbReference>
<reference evidence="1 2" key="1">
    <citation type="submission" date="2022-04" db="EMBL/GenBank/DDBJ databases">
        <title>Positive selection, recombination, and allopatry shape intraspecific diversity of widespread and dominant cyanobacteria.</title>
        <authorList>
            <person name="Wei J."/>
            <person name="Shu W."/>
            <person name="Hu C."/>
        </authorList>
    </citation>
    <scope>NUCLEOTIDE SEQUENCE [LARGE SCALE GENOMIC DNA]</scope>
    <source>
        <strain evidence="1 2">AS-A4</strain>
    </source>
</reference>
<dbReference type="InterPro" id="IPR005502">
    <property type="entry name" value="Ribosyl_crysJ1"/>
</dbReference>
<organism evidence="1 2">
    <name type="scientific">Stenomitos frigidus AS-A4</name>
    <dbReference type="NCBI Taxonomy" id="2933935"/>
    <lineage>
        <taxon>Bacteria</taxon>
        <taxon>Bacillati</taxon>
        <taxon>Cyanobacteriota</taxon>
        <taxon>Cyanophyceae</taxon>
        <taxon>Leptolyngbyales</taxon>
        <taxon>Leptolyngbyaceae</taxon>
        <taxon>Stenomitos</taxon>
    </lineage>
</organism>
<gene>
    <name evidence="1" type="ORF">NDI38_11270</name>
</gene>